<dbReference type="NCBIfam" id="NF033580">
    <property type="entry name" value="transpos_IS5_3"/>
    <property type="match status" value="1"/>
</dbReference>
<evidence type="ECO:0000259" key="2">
    <source>
        <dbReference type="Pfam" id="PF13340"/>
    </source>
</evidence>
<dbReference type="GO" id="GO:0006313">
    <property type="term" value="P:DNA transposition"/>
    <property type="evidence" value="ECO:0007669"/>
    <property type="project" value="InterPro"/>
</dbReference>
<accession>A0A5J4PKN6</accession>
<dbReference type="AlphaFoldDB" id="A0A5J4PKN6"/>
<evidence type="ECO:0000313" key="3">
    <source>
        <dbReference type="EMBL" id="KAA6309782.1"/>
    </source>
</evidence>
<dbReference type="GO" id="GO:0004803">
    <property type="term" value="F:transposase activity"/>
    <property type="evidence" value="ECO:0007669"/>
    <property type="project" value="InterPro"/>
</dbReference>
<feature type="domain" description="Insertion element IS402-like" evidence="2">
    <location>
        <begin position="8"/>
        <end position="76"/>
    </location>
</feature>
<dbReference type="EMBL" id="SNRY01007770">
    <property type="protein sequence ID" value="KAA6309782.1"/>
    <property type="molecule type" value="Genomic_DNA"/>
</dbReference>
<gene>
    <name evidence="3" type="ORF">EZS27_038795</name>
</gene>
<sequence length="231" mass="27129">MSNYPTNLTDSQWRFIEEILNDQRKRSHSLREIWNAIIYLVKTGCQWRLLPHDFPHWSAVYHYFKKWKNNGFFEEVLDTLNQRERKLHKKKLYPSVGIIDSQSVKVAHTCGQEVGYDAGKRIKGRKRHIVTDTLGCLLLVLVHSAAVQDRNGIKEILPLFKYKFLGSIKAIIADAGYSGQPIINWVKQHFSWDLQIIKRNEQTKLKVLPKRWIARKNSGLDIILQKKLKRL</sequence>
<dbReference type="PANTHER" id="PTHR30007">
    <property type="entry name" value="PHP DOMAIN PROTEIN"/>
    <property type="match status" value="1"/>
</dbReference>
<dbReference type="InterPro" id="IPR002559">
    <property type="entry name" value="Transposase_11"/>
</dbReference>
<dbReference type="Pfam" id="PF13340">
    <property type="entry name" value="DUF4096"/>
    <property type="match status" value="1"/>
</dbReference>
<dbReference type="GO" id="GO:0003677">
    <property type="term" value="F:DNA binding"/>
    <property type="evidence" value="ECO:0007669"/>
    <property type="project" value="InterPro"/>
</dbReference>
<dbReference type="InterPro" id="IPR025161">
    <property type="entry name" value="IS402-like_dom"/>
</dbReference>
<evidence type="ECO:0000259" key="1">
    <source>
        <dbReference type="Pfam" id="PF01609"/>
    </source>
</evidence>
<proteinExistence type="predicted"/>
<dbReference type="Pfam" id="PF01609">
    <property type="entry name" value="DDE_Tnp_1"/>
    <property type="match status" value="1"/>
</dbReference>
<name>A0A5J4PKN6_9ZZZZ</name>
<dbReference type="PANTHER" id="PTHR30007:SF0">
    <property type="entry name" value="TRANSPOSASE"/>
    <property type="match status" value="1"/>
</dbReference>
<feature type="domain" description="Transposase IS4-like" evidence="1">
    <location>
        <begin position="94"/>
        <end position="212"/>
    </location>
</feature>
<organism evidence="3">
    <name type="scientific">termite gut metagenome</name>
    <dbReference type="NCBI Taxonomy" id="433724"/>
    <lineage>
        <taxon>unclassified sequences</taxon>
        <taxon>metagenomes</taxon>
        <taxon>organismal metagenomes</taxon>
    </lineage>
</organism>
<reference evidence="3" key="1">
    <citation type="submission" date="2019-03" db="EMBL/GenBank/DDBJ databases">
        <title>Single cell metagenomics reveals metabolic interactions within the superorganism composed of flagellate Streblomastix strix and complex community of Bacteroidetes bacteria on its surface.</title>
        <authorList>
            <person name="Treitli S.C."/>
            <person name="Kolisko M."/>
            <person name="Husnik F."/>
            <person name="Keeling P."/>
            <person name="Hampl V."/>
        </authorList>
    </citation>
    <scope>NUCLEOTIDE SEQUENCE</scope>
    <source>
        <strain evidence="3">STM</strain>
    </source>
</reference>
<protein>
    <submittedName>
        <fullName evidence="3">Uncharacterized protein</fullName>
    </submittedName>
</protein>
<comment type="caution">
    <text evidence="3">The sequence shown here is derived from an EMBL/GenBank/DDBJ whole genome shotgun (WGS) entry which is preliminary data.</text>
</comment>